<name>A0A420MLE7_FUSOX</name>
<protein>
    <recommendedName>
        <fullName evidence="4">Serine aminopeptidase S33 domain-containing protein</fullName>
    </recommendedName>
</protein>
<dbReference type="GO" id="GO:0016042">
    <property type="term" value="P:lipid catabolic process"/>
    <property type="evidence" value="ECO:0007669"/>
    <property type="project" value="InterPro"/>
</dbReference>
<dbReference type="Proteomes" id="UP000285084">
    <property type="component" value="Unassembled WGS sequence"/>
</dbReference>
<dbReference type="PANTHER" id="PTHR34853">
    <property type="match status" value="1"/>
</dbReference>
<keyword evidence="1" id="KW-0732">Signal</keyword>
<feature type="signal peptide" evidence="1">
    <location>
        <begin position="1"/>
        <end position="18"/>
    </location>
</feature>
<comment type="caution">
    <text evidence="2">The sequence shown here is derived from an EMBL/GenBank/DDBJ whole genome shotgun (WGS) entry which is preliminary data.</text>
</comment>
<accession>A0A420MLE7</accession>
<dbReference type="VEuPathDB" id="FungiDB:HZS61_010450"/>
<dbReference type="PANTHER" id="PTHR34853:SF1">
    <property type="entry name" value="LIPASE 5"/>
    <property type="match status" value="1"/>
</dbReference>
<dbReference type="VEuPathDB" id="FungiDB:FOC1_g10009331"/>
<dbReference type="InterPro" id="IPR029058">
    <property type="entry name" value="AB_hydrolase_fold"/>
</dbReference>
<feature type="chain" id="PRO_5019170173" description="Serine aminopeptidase S33 domain-containing protein" evidence="1">
    <location>
        <begin position="19"/>
        <end position="471"/>
    </location>
</feature>
<proteinExistence type="predicted"/>
<evidence type="ECO:0000313" key="2">
    <source>
        <dbReference type="EMBL" id="RKK68829.1"/>
    </source>
</evidence>
<dbReference type="VEuPathDB" id="FungiDB:FOC4_g10010863"/>
<organism evidence="2 3">
    <name type="scientific">Fusarium oxysporum</name>
    <name type="common">Fusarium vascular wilt</name>
    <dbReference type="NCBI Taxonomy" id="5507"/>
    <lineage>
        <taxon>Eukaryota</taxon>
        <taxon>Fungi</taxon>
        <taxon>Dikarya</taxon>
        <taxon>Ascomycota</taxon>
        <taxon>Pezizomycotina</taxon>
        <taxon>Sordariomycetes</taxon>
        <taxon>Hypocreomycetidae</taxon>
        <taxon>Hypocreales</taxon>
        <taxon>Nectriaceae</taxon>
        <taxon>Fusarium</taxon>
        <taxon>Fusarium oxysporum species complex</taxon>
    </lineage>
</organism>
<dbReference type="VEuPathDB" id="FungiDB:FOZG_04696"/>
<dbReference type="SUPFAM" id="SSF53474">
    <property type="entry name" value="alpha/beta-Hydrolases"/>
    <property type="match status" value="1"/>
</dbReference>
<dbReference type="Pfam" id="PF03583">
    <property type="entry name" value="LIP"/>
    <property type="match status" value="1"/>
</dbReference>
<sequence length="471" mass="50854">MIISPRLAILFLASTAQAQTGIGQASNFNISSEVAESYGCNEKCQQVLAIANAGDLETLGTAFDFDFYATAGNFSTSKPGDLLKLSPIDSSHLNVPAGMTSIRFQYTSRDLDGSPVPSTGFIAFPFAKPTQGRKFPLVAYAHGTIGVFRGCAPSSSPSFFNYDSWVPLLYRGYAIVATDYAGLGNNYTTHKYTSYAAHASDIYYSVQAARKAFPKAFTKEWMSIGHSPGGGAAWKLSEHPLVQDTSSGYLGTVAVSPGAKLYDTAKVVADSIFPRPDFHQFILTAEMGMLVYGVRQVFPNYSPSWVAEAIEQRISLATVAQSCTLAFMSMSFTLTRDELIVPDQSPATDETLKKFQAINAPAQGHSASRPLLLIHGWNDTSLLPQGTVEAYHKSVAAGNEVHLLRYPGLDHSATLTSSAPAWLEFLDEQFAGKCGSRDSTDRTIQPVDLAVASTPLELPLNEEPLLSFLAY</sequence>
<evidence type="ECO:0008006" key="4">
    <source>
        <dbReference type="Google" id="ProtNLM"/>
    </source>
</evidence>
<dbReference type="VEuPathDB" id="FungiDB:FOMG_04520"/>
<reference evidence="2 3" key="1">
    <citation type="journal article" date="2018" name="Sci. Rep.">
        <title>Characterisation of pathogen-specific regions and novel effector candidates in Fusarium oxysporum f. sp. cepae.</title>
        <authorList>
            <person name="Armitage A.D."/>
            <person name="Taylor A."/>
            <person name="Sobczyk M.K."/>
            <person name="Baxter L."/>
            <person name="Greenfield B.P."/>
            <person name="Bates H.J."/>
            <person name="Wilson F."/>
            <person name="Jackson A.C."/>
            <person name="Ott S."/>
            <person name="Harrison R.J."/>
            <person name="Clarkson J.P."/>
        </authorList>
    </citation>
    <scope>NUCLEOTIDE SEQUENCE [LARGE SCALE GENOMIC DNA]</scope>
    <source>
        <strain evidence="2 3">Fo_A13</strain>
    </source>
</reference>
<evidence type="ECO:0000313" key="3">
    <source>
        <dbReference type="Proteomes" id="UP000285084"/>
    </source>
</evidence>
<dbReference type="Gene3D" id="3.40.50.1820">
    <property type="entry name" value="alpha/beta hydrolase"/>
    <property type="match status" value="2"/>
</dbReference>
<gene>
    <name evidence="2" type="ORF">BFJ69_g13255</name>
</gene>
<evidence type="ECO:0000256" key="1">
    <source>
        <dbReference type="SAM" id="SignalP"/>
    </source>
</evidence>
<dbReference type="VEuPathDB" id="FungiDB:FOIG_05288"/>
<dbReference type="InterPro" id="IPR005152">
    <property type="entry name" value="Lipase_secreted"/>
</dbReference>
<dbReference type="EMBL" id="MRCX01000174">
    <property type="protein sequence ID" value="RKK68829.1"/>
    <property type="molecule type" value="Genomic_DNA"/>
</dbReference>
<dbReference type="GO" id="GO:0004806">
    <property type="term" value="F:triacylglycerol lipase activity"/>
    <property type="evidence" value="ECO:0007669"/>
    <property type="project" value="InterPro"/>
</dbReference>
<dbReference type="AlphaFoldDB" id="A0A420MLE7"/>
<dbReference type="VEuPathDB" id="FungiDB:FOXG_02481"/>